<protein>
    <submittedName>
        <fullName evidence="3">Uncharacterized protein</fullName>
    </submittedName>
</protein>
<dbReference type="PROSITE" id="PS51257">
    <property type="entry name" value="PROKAR_LIPOPROTEIN"/>
    <property type="match status" value="1"/>
</dbReference>
<dbReference type="EMBL" id="CAICTM010000165">
    <property type="protein sequence ID" value="CAB9503452.1"/>
    <property type="molecule type" value="Genomic_DNA"/>
</dbReference>
<keyword evidence="2" id="KW-0472">Membrane</keyword>
<comment type="caution">
    <text evidence="3">The sequence shown here is derived from an EMBL/GenBank/DDBJ whole genome shotgun (WGS) entry which is preliminary data.</text>
</comment>
<feature type="region of interest" description="Disordered" evidence="1">
    <location>
        <begin position="214"/>
        <end position="251"/>
    </location>
</feature>
<keyword evidence="4" id="KW-1185">Reference proteome</keyword>
<evidence type="ECO:0000313" key="4">
    <source>
        <dbReference type="Proteomes" id="UP001153069"/>
    </source>
</evidence>
<gene>
    <name evidence="3" type="ORF">SEMRO_166_G074150.1</name>
</gene>
<feature type="transmembrane region" description="Helical" evidence="2">
    <location>
        <begin position="100"/>
        <end position="125"/>
    </location>
</feature>
<dbReference type="AlphaFoldDB" id="A0A9N8DIR7"/>
<evidence type="ECO:0000256" key="2">
    <source>
        <dbReference type="SAM" id="Phobius"/>
    </source>
</evidence>
<keyword evidence="2" id="KW-0812">Transmembrane</keyword>
<organism evidence="3 4">
    <name type="scientific">Seminavis robusta</name>
    <dbReference type="NCBI Taxonomy" id="568900"/>
    <lineage>
        <taxon>Eukaryota</taxon>
        <taxon>Sar</taxon>
        <taxon>Stramenopiles</taxon>
        <taxon>Ochrophyta</taxon>
        <taxon>Bacillariophyta</taxon>
        <taxon>Bacillariophyceae</taxon>
        <taxon>Bacillariophycidae</taxon>
        <taxon>Naviculales</taxon>
        <taxon>Naviculaceae</taxon>
        <taxon>Seminavis</taxon>
    </lineage>
</organism>
<evidence type="ECO:0000256" key="1">
    <source>
        <dbReference type="SAM" id="MobiDB-lite"/>
    </source>
</evidence>
<accession>A0A9N8DIR7</accession>
<keyword evidence="2" id="KW-1133">Transmembrane helix</keyword>
<proteinExistence type="predicted"/>
<name>A0A9N8DIR7_9STRA</name>
<sequence length="251" mass="26921">MMSMLRFVPVLLAVIAIGLSLGVIFSCSFVEVTIAVDGLLNSTGTMFEILDQAVDVSAIGLDQNRGAVSVGVGVWRASVMTRNEGFVCEVFPDAYLEGILAARICGLIAPILATITVLALLGVALSSTTRNGRCLLCCDCSVPMSLMVCAISQALTFTMSLQLRSLYDDDYYEYDRFLDWSLDSGARQSIAATAFYLSSSVAVNIVPSLIESYHHEEGDQDPDSKPEQPPEEPAPTETDHAPIQAVENAAP</sequence>
<reference evidence="3" key="1">
    <citation type="submission" date="2020-06" db="EMBL/GenBank/DDBJ databases">
        <authorList>
            <consortium name="Plant Systems Biology data submission"/>
        </authorList>
    </citation>
    <scope>NUCLEOTIDE SEQUENCE</scope>
    <source>
        <strain evidence="3">D6</strain>
    </source>
</reference>
<evidence type="ECO:0000313" key="3">
    <source>
        <dbReference type="EMBL" id="CAB9503452.1"/>
    </source>
</evidence>
<dbReference type="Proteomes" id="UP001153069">
    <property type="component" value="Unassembled WGS sequence"/>
</dbReference>
<feature type="compositionally biased region" description="Basic and acidic residues" evidence="1">
    <location>
        <begin position="214"/>
        <end position="228"/>
    </location>
</feature>